<dbReference type="Pfam" id="PF13145">
    <property type="entry name" value="Rotamase_2"/>
    <property type="match status" value="1"/>
</dbReference>
<evidence type="ECO:0000256" key="8">
    <source>
        <dbReference type="ARBA" id="ARBA00023186"/>
    </source>
</evidence>
<gene>
    <name evidence="15" type="ORF">NOF55_11770</name>
</gene>
<feature type="domain" description="PpiC" evidence="14">
    <location>
        <begin position="247"/>
        <end position="368"/>
    </location>
</feature>
<dbReference type="GO" id="GO:0005886">
    <property type="term" value="C:plasma membrane"/>
    <property type="evidence" value="ECO:0007669"/>
    <property type="project" value="UniProtKB-SubCell"/>
</dbReference>
<evidence type="ECO:0000256" key="12">
    <source>
        <dbReference type="ARBA" id="ARBA00040743"/>
    </source>
</evidence>
<protein>
    <recommendedName>
        <fullName evidence="2">Parvulin-like PPIase</fullName>
    </recommendedName>
    <alternativeName>
        <fullName evidence="9">Peptidyl-prolyl cis-trans isomerase plp</fullName>
    </alternativeName>
    <alternativeName>
        <fullName evidence="12">Periplasmic chaperone PpiD</fullName>
    </alternativeName>
    <alternativeName>
        <fullName evidence="13">Periplasmic folding chaperone</fullName>
    </alternativeName>
    <alternativeName>
        <fullName evidence="10">Rotamase plp</fullName>
    </alternativeName>
</protein>
<dbReference type="Pfam" id="PF13624">
    <property type="entry name" value="SurA_N_3"/>
    <property type="match status" value="1"/>
</dbReference>
<evidence type="ECO:0000256" key="7">
    <source>
        <dbReference type="ARBA" id="ARBA00023136"/>
    </source>
</evidence>
<dbReference type="SUPFAM" id="SSF54534">
    <property type="entry name" value="FKBP-like"/>
    <property type="match status" value="1"/>
</dbReference>
<keyword evidence="4" id="KW-0997">Cell inner membrane</keyword>
<sequence length="631" mass="68710">MLDTLRKASKTFVAKLLLILLVASFGIWGVSSSIVNDNSSAVVTVGDQEVSAQEFQLAYQRQISDLSRQFGMRISAEQARAFGIDQQIYAQLAAGAALDQLADDMKLGLSKDRLASLIAEDPAFRAVNGQFDRQLFTQRLRNAGLREDDYILERSKVAVRSQIVDAISDGFTPPQVLTDALKHYRDEARSVDYLLLTYANIDPVKAPTDDVLAEWFEGRKNRYRAPEYRTFSYVKLEPSDIADASGISEDDMRAEFERRKDSYRKAETRTIEQLTFPNKEMADAAALELRKGDVTFDRLVSDQGKTSADVLLGDFTRDGMPDPTIAEAAFAVSTDGGTTPVVEGIFGPAIIRVTNIRPESARSFEEAQEEIRKDLAETAAVEEVHSIHDRYEDLRGGGSTLEEAAQQLNLTAVTVNGIDAAGKDEEGEEVKSLPAAQALVAEVFKTEVGQEALPVNVGQAGYVWFDVKDVTPERDRTLDEAREAVLADWTAEQQRETLAALAATLEDRIQKGATIADIAGELGIAVETKAGVRRLADDPVLGPNGVAAAFSGPLGTVAEAEGADRQSRILLVVTDVSDQPTFDALEDQNQQIAAIAAAAGDDILDQMVGRLQAEYGVTINRTLAEQAMVLQ</sequence>
<dbReference type="RefSeq" id="WP_306411552.1">
    <property type="nucleotide sequence ID" value="NZ_JANFPI010000003.1"/>
</dbReference>
<comment type="similarity">
    <text evidence="11">Belongs to the PpiD chaperone family.</text>
</comment>
<dbReference type="SUPFAM" id="SSF109998">
    <property type="entry name" value="Triger factor/SurA peptide-binding domain-like"/>
    <property type="match status" value="1"/>
</dbReference>
<keyword evidence="5" id="KW-0812">Transmembrane</keyword>
<keyword evidence="3" id="KW-1003">Cell membrane</keyword>
<evidence type="ECO:0000256" key="2">
    <source>
        <dbReference type="ARBA" id="ARBA00018370"/>
    </source>
</evidence>
<evidence type="ECO:0000256" key="10">
    <source>
        <dbReference type="ARBA" id="ARBA00031484"/>
    </source>
</evidence>
<keyword evidence="8" id="KW-0143">Chaperone</keyword>
<dbReference type="Gene3D" id="3.10.50.40">
    <property type="match status" value="1"/>
</dbReference>
<dbReference type="EMBL" id="JANFPI010000003">
    <property type="protein sequence ID" value="MCX8997779.1"/>
    <property type="molecule type" value="Genomic_DNA"/>
</dbReference>
<reference evidence="15" key="1">
    <citation type="submission" date="2022-07" db="EMBL/GenBank/DDBJ databases">
        <title>Ectorhizobium quercum gen.nov., sp. nov.</title>
        <authorList>
            <person name="Ma T."/>
            <person name="Li Y."/>
        </authorList>
    </citation>
    <scope>NUCLEOTIDE SEQUENCE</scope>
    <source>
        <strain evidence="15">BDR2-2</strain>
    </source>
</reference>
<evidence type="ECO:0000256" key="9">
    <source>
        <dbReference type="ARBA" id="ARBA00030642"/>
    </source>
</evidence>
<dbReference type="InterPro" id="IPR046357">
    <property type="entry name" value="PPIase_dom_sf"/>
</dbReference>
<keyword evidence="7" id="KW-0472">Membrane</keyword>
<organism evidence="15 16">
    <name type="scientific">Ectorhizobium quercum</name>
    <dbReference type="NCBI Taxonomy" id="2965071"/>
    <lineage>
        <taxon>Bacteria</taxon>
        <taxon>Pseudomonadati</taxon>
        <taxon>Pseudomonadota</taxon>
        <taxon>Alphaproteobacteria</taxon>
        <taxon>Hyphomicrobiales</taxon>
        <taxon>Rhizobiaceae</taxon>
        <taxon>Ectorhizobium</taxon>
    </lineage>
</organism>
<evidence type="ECO:0000256" key="1">
    <source>
        <dbReference type="ARBA" id="ARBA00004382"/>
    </source>
</evidence>
<dbReference type="InterPro" id="IPR000297">
    <property type="entry name" value="PPIase_PpiC"/>
</dbReference>
<evidence type="ECO:0000256" key="13">
    <source>
        <dbReference type="ARBA" id="ARBA00042775"/>
    </source>
</evidence>
<evidence type="ECO:0000256" key="3">
    <source>
        <dbReference type="ARBA" id="ARBA00022475"/>
    </source>
</evidence>
<dbReference type="InterPro" id="IPR052029">
    <property type="entry name" value="PpiD_chaperone"/>
</dbReference>
<evidence type="ECO:0000313" key="16">
    <source>
        <dbReference type="Proteomes" id="UP001208771"/>
    </source>
</evidence>
<dbReference type="PANTHER" id="PTHR47529">
    <property type="entry name" value="PEPTIDYL-PROLYL CIS-TRANS ISOMERASE D"/>
    <property type="match status" value="1"/>
</dbReference>
<comment type="subcellular location">
    <subcellularLocation>
        <location evidence="1">Cell inner membrane</location>
        <topology evidence="1">Single-pass type II membrane protein</topology>
        <orientation evidence="1">Periplasmic side</orientation>
    </subcellularLocation>
</comment>
<evidence type="ECO:0000313" key="15">
    <source>
        <dbReference type="EMBL" id="MCX8997779.1"/>
    </source>
</evidence>
<evidence type="ECO:0000256" key="5">
    <source>
        <dbReference type="ARBA" id="ARBA00022692"/>
    </source>
</evidence>
<dbReference type="InterPro" id="IPR027304">
    <property type="entry name" value="Trigger_fact/SurA_dom_sf"/>
</dbReference>
<evidence type="ECO:0000256" key="11">
    <source>
        <dbReference type="ARBA" id="ARBA00038408"/>
    </source>
</evidence>
<comment type="caution">
    <text evidence="15">The sequence shown here is derived from an EMBL/GenBank/DDBJ whole genome shotgun (WGS) entry which is preliminary data.</text>
</comment>
<evidence type="ECO:0000256" key="4">
    <source>
        <dbReference type="ARBA" id="ARBA00022519"/>
    </source>
</evidence>
<keyword evidence="16" id="KW-1185">Reference proteome</keyword>
<dbReference type="GO" id="GO:0003755">
    <property type="term" value="F:peptidyl-prolyl cis-trans isomerase activity"/>
    <property type="evidence" value="ECO:0007669"/>
    <property type="project" value="InterPro"/>
</dbReference>
<name>A0AAE3SW96_9HYPH</name>
<keyword evidence="6" id="KW-1133">Transmembrane helix</keyword>
<dbReference type="PANTHER" id="PTHR47529:SF1">
    <property type="entry name" value="PERIPLASMIC CHAPERONE PPID"/>
    <property type="match status" value="1"/>
</dbReference>
<dbReference type="AlphaFoldDB" id="A0AAE3SW96"/>
<evidence type="ECO:0000256" key="6">
    <source>
        <dbReference type="ARBA" id="ARBA00022989"/>
    </source>
</evidence>
<dbReference type="Proteomes" id="UP001208771">
    <property type="component" value="Unassembled WGS sequence"/>
</dbReference>
<evidence type="ECO:0000259" key="14">
    <source>
        <dbReference type="Pfam" id="PF13145"/>
    </source>
</evidence>
<proteinExistence type="inferred from homology"/>
<accession>A0AAE3SW96</accession>